<sequence>MIKMICLIGGNILRKELYDYHAVNIAVSSFSERRTAIDLELIVLRRFSDIESGNEEFLCKGRKLITMDGVNFNTAHNKNMPSFMSAPNTIKGG</sequence>
<proteinExistence type="predicted"/>
<dbReference type="Proteomes" id="UP000628736">
    <property type="component" value="Unassembled WGS sequence"/>
</dbReference>
<accession>A0A8J6M7Y0</accession>
<comment type="caution">
    <text evidence="1">The sequence shown here is derived from an EMBL/GenBank/DDBJ whole genome shotgun (WGS) entry which is preliminary data.</text>
</comment>
<reference evidence="1" key="1">
    <citation type="submission" date="2020-08" db="EMBL/GenBank/DDBJ databases">
        <title>Genome public.</title>
        <authorList>
            <person name="Liu C."/>
            <person name="Sun Q."/>
        </authorList>
    </citation>
    <scope>NUCLEOTIDE SEQUENCE</scope>
    <source>
        <strain evidence="1">NSJ-23</strain>
    </source>
</reference>
<evidence type="ECO:0000313" key="2">
    <source>
        <dbReference type="Proteomes" id="UP000628736"/>
    </source>
</evidence>
<protein>
    <submittedName>
        <fullName evidence="1">Uncharacterized protein</fullName>
    </submittedName>
</protein>
<dbReference type="AlphaFoldDB" id="A0A8J6M7Y0"/>
<organism evidence="1 2">
    <name type="scientific">Flintibacter hominis</name>
    <dbReference type="NCBI Taxonomy" id="2763048"/>
    <lineage>
        <taxon>Bacteria</taxon>
        <taxon>Bacillati</taxon>
        <taxon>Bacillota</taxon>
        <taxon>Clostridia</taxon>
        <taxon>Eubacteriales</taxon>
        <taxon>Flintibacter</taxon>
    </lineage>
</organism>
<name>A0A8J6M7Y0_9FIRM</name>
<dbReference type="EMBL" id="JACOPO010000002">
    <property type="protein sequence ID" value="MBC5722167.1"/>
    <property type="molecule type" value="Genomic_DNA"/>
</dbReference>
<evidence type="ECO:0000313" key="1">
    <source>
        <dbReference type="EMBL" id="MBC5722167.1"/>
    </source>
</evidence>
<keyword evidence="2" id="KW-1185">Reference proteome</keyword>
<dbReference type="RefSeq" id="WP_186852400.1">
    <property type="nucleotide sequence ID" value="NZ_JACOPO010000002.1"/>
</dbReference>
<gene>
    <name evidence="1" type="ORF">H8S11_04970</name>
</gene>